<evidence type="ECO:0000256" key="1">
    <source>
        <dbReference type="SAM" id="MobiDB-lite"/>
    </source>
</evidence>
<accession>B8JGQ6</accession>
<evidence type="ECO:0000256" key="2">
    <source>
        <dbReference type="SAM" id="SignalP"/>
    </source>
</evidence>
<reference evidence="3" key="1">
    <citation type="submission" date="2009-01" db="EMBL/GenBank/DDBJ databases">
        <title>Complete sequence of Anaeromyxobacter dehalogenans 2CP-1.</title>
        <authorList>
            <consortium name="US DOE Joint Genome Institute"/>
            <person name="Lucas S."/>
            <person name="Copeland A."/>
            <person name="Lapidus A."/>
            <person name="Glavina del Rio T."/>
            <person name="Dalin E."/>
            <person name="Tice H."/>
            <person name="Bruce D."/>
            <person name="Goodwin L."/>
            <person name="Pitluck S."/>
            <person name="Saunders E."/>
            <person name="Brettin T."/>
            <person name="Detter J.C."/>
            <person name="Han C."/>
            <person name="Larimer F."/>
            <person name="Land M."/>
            <person name="Hauser L."/>
            <person name="Kyrpides N."/>
            <person name="Ovchinnikova G."/>
            <person name="Beliaev A.S."/>
            <person name="Richardson P."/>
        </authorList>
    </citation>
    <scope>NUCLEOTIDE SEQUENCE</scope>
    <source>
        <strain evidence="3">2CP-1</strain>
    </source>
</reference>
<dbReference type="KEGG" id="acp:A2cp1_3208"/>
<feature type="signal peptide" evidence="2">
    <location>
        <begin position="1"/>
        <end position="19"/>
    </location>
</feature>
<keyword evidence="4" id="KW-1185">Reference proteome</keyword>
<gene>
    <name evidence="3" type="ordered locus">A2cp1_3208</name>
</gene>
<proteinExistence type="predicted"/>
<evidence type="ECO:0008006" key="5">
    <source>
        <dbReference type="Google" id="ProtNLM"/>
    </source>
</evidence>
<feature type="chain" id="PRO_5002875469" description="DUF5666 domain-containing protein" evidence="2">
    <location>
        <begin position="20"/>
        <end position="159"/>
    </location>
</feature>
<feature type="compositionally biased region" description="Basic and acidic residues" evidence="1">
    <location>
        <begin position="74"/>
        <end position="87"/>
    </location>
</feature>
<dbReference type="AlphaFoldDB" id="B8JGQ6"/>
<protein>
    <recommendedName>
        <fullName evidence="5">DUF5666 domain-containing protein</fullName>
    </recommendedName>
</protein>
<dbReference type="EMBL" id="CP001359">
    <property type="protein sequence ID" value="ACL66543.1"/>
    <property type="molecule type" value="Genomic_DNA"/>
</dbReference>
<evidence type="ECO:0000313" key="3">
    <source>
        <dbReference type="EMBL" id="ACL66543.1"/>
    </source>
</evidence>
<dbReference type="RefSeq" id="WP_015934360.1">
    <property type="nucleotide sequence ID" value="NC_011891.1"/>
</dbReference>
<name>B8JGQ6_ANAD2</name>
<evidence type="ECO:0000313" key="4">
    <source>
        <dbReference type="Proteomes" id="UP000007089"/>
    </source>
</evidence>
<keyword evidence="2" id="KW-0732">Signal</keyword>
<dbReference type="HOGENOM" id="CLU_1657174_0_0_7"/>
<organism evidence="3 4">
    <name type="scientific">Anaeromyxobacter dehalogenans (strain ATCC BAA-258 / DSM 21875 / 2CP-1)</name>
    <dbReference type="NCBI Taxonomy" id="455488"/>
    <lineage>
        <taxon>Bacteria</taxon>
        <taxon>Pseudomonadati</taxon>
        <taxon>Myxococcota</taxon>
        <taxon>Myxococcia</taxon>
        <taxon>Myxococcales</taxon>
        <taxon>Cystobacterineae</taxon>
        <taxon>Anaeromyxobacteraceae</taxon>
        <taxon>Anaeromyxobacter</taxon>
    </lineage>
</organism>
<dbReference type="Proteomes" id="UP000007089">
    <property type="component" value="Chromosome"/>
</dbReference>
<feature type="compositionally biased region" description="Polar residues" evidence="1">
    <location>
        <begin position="52"/>
        <end position="73"/>
    </location>
</feature>
<feature type="region of interest" description="Disordered" evidence="1">
    <location>
        <begin position="23"/>
        <end position="87"/>
    </location>
</feature>
<sequence length="159" mass="17103">MRKLAVLMGALLLAGTAAANDRLGSTKEETKEAGQAAARDTKSSADRAGQWTRDQTGTGSANEPGMHQNTAQAEQRRDEMSKKDFDIKGKISKVSQTAITLDRDDATTATLHCDRNTKVELDGNTARLTQLKPGQDVKASFNLKGDKPMAIEVKADSNK</sequence>